<comment type="caution">
    <text evidence="1">The sequence shown here is derived from an EMBL/GenBank/DDBJ whole genome shotgun (WGS) entry which is preliminary data.</text>
</comment>
<proteinExistence type="predicted"/>
<gene>
    <name evidence="1" type="ORF">G9U52_23680</name>
</gene>
<dbReference type="RefSeq" id="WP_166153118.1">
    <property type="nucleotide sequence ID" value="NZ_JAAOIW010000009.1"/>
</dbReference>
<evidence type="ECO:0000313" key="1">
    <source>
        <dbReference type="EMBL" id="NHN32825.1"/>
    </source>
</evidence>
<evidence type="ECO:0000313" key="2">
    <source>
        <dbReference type="Proteomes" id="UP001165962"/>
    </source>
</evidence>
<dbReference type="Proteomes" id="UP001165962">
    <property type="component" value="Unassembled WGS sequence"/>
</dbReference>
<dbReference type="InterPro" id="IPR029044">
    <property type="entry name" value="Nucleotide-diphossugar_trans"/>
</dbReference>
<reference evidence="1" key="1">
    <citation type="submission" date="2020-03" db="EMBL/GenBank/DDBJ databases">
        <title>Draft sequencing of Paenibacilllus sp. S3N08.</title>
        <authorList>
            <person name="Kim D.-U."/>
        </authorList>
    </citation>
    <scope>NUCLEOTIDE SEQUENCE</scope>
    <source>
        <strain evidence="1">S3N08</strain>
    </source>
</reference>
<dbReference type="SUPFAM" id="SSF53448">
    <property type="entry name" value="Nucleotide-diphospho-sugar transferases"/>
    <property type="match status" value="1"/>
</dbReference>
<dbReference type="Gene3D" id="3.90.550.10">
    <property type="entry name" value="Spore Coat Polysaccharide Biosynthesis Protein SpsA, Chain A"/>
    <property type="match status" value="1"/>
</dbReference>
<dbReference type="EMBL" id="JAAOIW010000009">
    <property type="protein sequence ID" value="NHN32825.1"/>
    <property type="molecule type" value="Genomic_DNA"/>
</dbReference>
<sequence length="186" mass="20885">MFIRDHMAVSAGWLGSLGASLDKFGDSALVGPVSNDISGRQRTSFYSDNMEQLNNVSKGLSVMNKGRYRRVTRIISNLFIINKGLFLELGGFDERFALESYEDDDLCYRALQAGCRLYVAEDCFVQYVAPPPLVKEVPNWYALQLGRNRAIAWDNLTEALFNWKQPVTVSLCMIVTSTASHVRTNS</sequence>
<protein>
    <recommendedName>
        <fullName evidence="3">Glycosyl transferase family 2</fullName>
    </recommendedName>
</protein>
<name>A0ABX0J8Y2_9BACL</name>
<evidence type="ECO:0008006" key="3">
    <source>
        <dbReference type="Google" id="ProtNLM"/>
    </source>
</evidence>
<organism evidence="1 2">
    <name type="scientific">Paenibacillus agricola</name>
    <dbReference type="NCBI Taxonomy" id="2716264"/>
    <lineage>
        <taxon>Bacteria</taxon>
        <taxon>Bacillati</taxon>
        <taxon>Bacillota</taxon>
        <taxon>Bacilli</taxon>
        <taxon>Bacillales</taxon>
        <taxon>Paenibacillaceae</taxon>
        <taxon>Paenibacillus</taxon>
    </lineage>
</organism>
<keyword evidence="2" id="KW-1185">Reference proteome</keyword>
<accession>A0ABX0J8Y2</accession>